<dbReference type="InterPro" id="IPR036028">
    <property type="entry name" value="SH3-like_dom_sf"/>
</dbReference>
<dbReference type="SUPFAM" id="SSF50044">
    <property type="entry name" value="SH3-domain"/>
    <property type="match status" value="1"/>
</dbReference>
<feature type="domain" description="SH3b" evidence="1">
    <location>
        <begin position="88"/>
        <end position="135"/>
    </location>
</feature>
<dbReference type="RefSeq" id="WP_105722259.1">
    <property type="nucleotide sequence ID" value="NZ_PVBS01000001.1"/>
</dbReference>
<evidence type="ECO:0000313" key="3">
    <source>
        <dbReference type="Proteomes" id="UP000238642"/>
    </source>
</evidence>
<dbReference type="Proteomes" id="UP000238642">
    <property type="component" value="Unassembled WGS sequence"/>
</dbReference>
<gene>
    <name evidence="2" type="ORF">C5749_01185</name>
</gene>
<dbReference type="AlphaFoldDB" id="A0A2S9JRL5"/>
<dbReference type="Pfam" id="PF08239">
    <property type="entry name" value="SH3_3"/>
    <property type="match status" value="1"/>
</dbReference>
<keyword evidence="3" id="KW-1185">Reference proteome</keyword>
<name>A0A2S9JRL5_9SPHI</name>
<protein>
    <submittedName>
        <fullName evidence="2">SH3 domain-containing protein</fullName>
    </submittedName>
</protein>
<dbReference type="InterPro" id="IPR003646">
    <property type="entry name" value="SH3-like_bac-type"/>
</dbReference>
<evidence type="ECO:0000313" key="2">
    <source>
        <dbReference type="EMBL" id="PRD55936.1"/>
    </source>
</evidence>
<sequence length="138" mass="15658">MTLIDKYKTLLNAAEDLIIEDLQFMERNRVLIIRGVAPNAEAKNKLWDIYSQIDPNFISGEVLLDIDVLPAVKGCKARLFMEDPVLLVHKGPGVELPTIGKIKKGEIVTVVSRANVYWWLVRTDNIEGYCYAENIEQV</sequence>
<dbReference type="EMBL" id="PVBS01000001">
    <property type="protein sequence ID" value="PRD55936.1"/>
    <property type="molecule type" value="Genomic_DNA"/>
</dbReference>
<reference evidence="2 3" key="1">
    <citation type="submission" date="2018-02" db="EMBL/GenBank/DDBJ databases">
        <title>The draft genome of Sphingobacterium gobiense H7.</title>
        <authorList>
            <person name="Li L."/>
            <person name="Liu L."/>
            <person name="Zhang X."/>
            <person name="Wang T."/>
            <person name="Liang L."/>
        </authorList>
    </citation>
    <scope>NUCLEOTIDE SEQUENCE [LARGE SCALE GENOMIC DNA]</scope>
    <source>
        <strain evidence="2 3">ACCC 05757</strain>
    </source>
</reference>
<evidence type="ECO:0000259" key="1">
    <source>
        <dbReference type="Pfam" id="PF08239"/>
    </source>
</evidence>
<organism evidence="2 3">
    <name type="scientific">Sphingobacterium gobiense</name>
    <dbReference type="NCBI Taxonomy" id="1382456"/>
    <lineage>
        <taxon>Bacteria</taxon>
        <taxon>Pseudomonadati</taxon>
        <taxon>Bacteroidota</taxon>
        <taxon>Sphingobacteriia</taxon>
        <taxon>Sphingobacteriales</taxon>
        <taxon>Sphingobacteriaceae</taxon>
        <taxon>Sphingobacterium</taxon>
    </lineage>
</organism>
<proteinExistence type="predicted"/>
<dbReference type="OrthoDB" id="370541at2"/>
<accession>A0A2S9JRL5</accession>
<comment type="caution">
    <text evidence="2">The sequence shown here is derived from an EMBL/GenBank/DDBJ whole genome shotgun (WGS) entry which is preliminary data.</text>
</comment>
<dbReference type="Gene3D" id="2.30.30.40">
    <property type="entry name" value="SH3 Domains"/>
    <property type="match status" value="1"/>
</dbReference>